<dbReference type="SUPFAM" id="SSF75005">
    <property type="entry name" value="Arabinanase/levansucrase/invertase"/>
    <property type="match status" value="2"/>
</dbReference>
<sequence length="416" mass="43954">MSKALVASMLMVCLVTVMEPTTATTTFTTNPIGFLALTSPGYQYGPTVMLVGDSYVAMWCSPGVNGAWDAIRMSISPDLQTWGEAAIILTPQSGYDSNSVCDPSLVSYRGQWFLYHTCINTANPPDGYTNNRICVAVADSVLGPYYSKSYPVIQDLNCTKDYTAAYCVGQPSALVAPDGKGVLVYYSKVTTADTTPPNPGKIYVAYAPDGLTFSPYTDGAVYPQRDVDVKYDRWSRQFVMVQGDVGSSTLTYSTSPDGIHWSAYAEPQRIISTNPNLPSGGTNNNPGLVGLPDGSFDGMTTVIYGSSVTVGWGDWKLYASSGVLNTTTSDCLTCAENSCDFACRDASGTKEGKCAAPMSRNGLDCCDCVPRVFPAACENCVAGGDCVAGCRLLGYATGVCASPGGTNPLACCSCVH</sequence>
<evidence type="ECO:0008006" key="4">
    <source>
        <dbReference type="Google" id="ProtNLM"/>
    </source>
</evidence>
<dbReference type="VEuPathDB" id="TriTrypDB:BSAL_40330"/>
<dbReference type="Proteomes" id="UP000051952">
    <property type="component" value="Unassembled WGS sequence"/>
</dbReference>
<dbReference type="InterPro" id="IPR023296">
    <property type="entry name" value="Glyco_hydro_beta-prop_sf"/>
</dbReference>
<accession>A0A0S4KK55</accession>
<evidence type="ECO:0000313" key="2">
    <source>
        <dbReference type="EMBL" id="CUI15373.1"/>
    </source>
</evidence>
<organism evidence="2 3">
    <name type="scientific">Bodo saltans</name>
    <name type="common">Flagellated protozoan</name>
    <dbReference type="NCBI Taxonomy" id="75058"/>
    <lineage>
        <taxon>Eukaryota</taxon>
        <taxon>Discoba</taxon>
        <taxon>Euglenozoa</taxon>
        <taxon>Kinetoplastea</taxon>
        <taxon>Metakinetoplastina</taxon>
        <taxon>Eubodonida</taxon>
        <taxon>Bodonidae</taxon>
        <taxon>Bodo</taxon>
    </lineage>
</organism>
<keyword evidence="3" id="KW-1185">Reference proteome</keyword>
<feature type="chain" id="PRO_5006623366" description="Membrane-associated protein" evidence="1">
    <location>
        <begin position="24"/>
        <end position="416"/>
    </location>
</feature>
<name>A0A0S4KK55_BODSA</name>
<reference evidence="3" key="1">
    <citation type="submission" date="2015-09" db="EMBL/GenBank/DDBJ databases">
        <authorList>
            <consortium name="Pathogen Informatics"/>
        </authorList>
    </citation>
    <scope>NUCLEOTIDE SEQUENCE [LARGE SCALE GENOMIC DNA]</scope>
    <source>
        <strain evidence="3">Lake Konstanz</strain>
    </source>
</reference>
<dbReference type="EMBL" id="CYKH01002108">
    <property type="protein sequence ID" value="CUI15373.1"/>
    <property type="molecule type" value="Genomic_DNA"/>
</dbReference>
<protein>
    <recommendedName>
        <fullName evidence="4">Membrane-associated protein</fullName>
    </recommendedName>
</protein>
<keyword evidence="1" id="KW-0732">Signal</keyword>
<gene>
    <name evidence="2" type="ORF">BSAL_40330</name>
</gene>
<dbReference type="OrthoDB" id="10464929at2759"/>
<dbReference type="Gene3D" id="2.115.10.20">
    <property type="entry name" value="Glycosyl hydrolase domain, family 43"/>
    <property type="match status" value="1"/>
</dbReference>
<dbReference type="AlphaFoldDB" id="A0A0S4KK55"/>
<proteinExistence type="predicted"/>
<evidence type="ECO:0000313" key="3">
    <source>
        <dbReference type="Proteomes" id="UP000051952"/>
    </source>
</evidence>
<feature type="signal peptide" evidence="1">
    <location>
        <begin position="1"/>
        <end position="23"/>
    </location>
</feature>
<evidence type="ECO:0000256" key="1">
    <source>
        <dbReference type="SAM" id="SignalP"/>
    </source>
</evidence>